<keyword evidence="1" id="KW-0328">Glycosyltransferase</keyword>
<dbReference type="InterPro" id="IPR051199">
    <property type="entry name" value="LPS_LOS_Heptosyltrfase"/>
</dbReference>
<evidence type="ECO:0000313" key="3">
    <source>
        <dbReference type="EMBL" id="AZS29620.1"/>
    </source>
</evidence>
<evidence type="ECO:0000313" key="4">
    <source>
        <dbReference type="Proteomes" id="UP000270673"/>
    </source>
</evidence>
<dbReference type="GO" id="GO:0005829">
    <property type="term" value="C:cytosol"/>
    <property type="evidence" value="ECO:0007669"/>
    <property type="project" value="TreeGrafter"/>
</dbReference>
<dbReference type="PANTHER" id="PTHR30160">
    <property type="entry name" value="TETRAACYLDISACCHARIDE 4'-KINASE-RELATED"/>
    <property type="match status" value="1"/>
</dbReference>
<dbReference type="CDD" id="cd03789">
    <property type="entry name" value="GT9_LPS_heptosyltransferase"/>
    <property type="match status" value="1"/>
</dbReference>
<dbReference type="Gene3D" id="3.40.50.2000">
    <property type="entry name" value="Glycogen Phosphorylase B"/>
    <property type="match status" value="2"/>
</dbReference>
<dbReference type="RefSeq" id="WP_127074973.1">
    <property type="nucleotide sequence ID" value="NZ_CP032819.1"/>
</dbReference>
<dbReference type="Pfam" id="PF01075">
    <property type="entry name" value="Glyco_transf_9"/>
    <property type="match status" value="1"/>
</dbReference>
<keyword evidence="2 3" id="KW-0808">Transferase</keyword>
<organism evidence="3 4">
    <name type="scientific">Butyricimonas faecalis</name>
    <dbReference type="NCBI Taxonomy" id="2093856"/>
    <lineage>
        <taxon>Bacteria</taxon>
        <taxon>Pseudomonadati</taxon>
        <taxon>Bacteroidota</taxon>
        <taxon>Bacteroidia</taxon>
        <taxon>Bacteroidales</taxon>
        <taxon>Odoribacteraceae</taxon>
        <taxon>Butyricimonas</taxon>
    </lineage>
</organism>
<dbReference type="KEGG" id="buy:D8S85_08720"/>
<proteinExistence type="predicted"/>
<evidence type="ECO:0000256" key="2">
    <source>
        <dbReference type="ARBA" id="ARBA00022679"/>
    </source>
</evidence>
<gene>
    <name evidence="3" type="ORF">D8S85_08720</name>
</gene>
<dbReference type="EMBL" id="CP032819">
    <property type="protein sequence ID" value="AZS29620.1"/>
    <property type="molecule type" value="Genomic_DNA"/>
</dbReference>
<evidence type="ECO:0000256" key="1">
    <source>
        <dbReference type="ARBA" id="ARBA00022676"/>
    </source>
</evidence>
<dbReference type="OrthoDB" id="9772349at2"/>
<reference evidence="3 4" key="1">
    <citation type="submission" date="2018-10" db="EMBL/GenBank/DDBJ databases">
        <title>Butyricimonas faecalis sp. nov., isolated from human faeces and emended description of the genus Butyricimonas.</title>
        <authorList>
            <person name="Le Roy T."/>
            <person name="Van der Smissen P."/>
            <person name="Paquot A."/>
            <person name="Delzenne N."/>
            <person name="Muccioli G."/>
            <person name="Collet J.-F."/>
            <person name="Cani P.D."/>
        </authorList>
    </citation>
    <scope>NUCLEOTIDE SEQUENCE [LARGE SCALE GENOMIC DNA]</scope>
    <source>
        <strain evidence="3 4">H184</strain>
    </source>
</reference>
<sequence>MSVKKVLVIRFRRIGDAVLSVVICSSLRKSFPEAEIHYVLNGHIAPLFENHPDIDKIIAFSDEENNHFFKYLRKVRQLMKTEQYDVIIDTRATIKTLWFSALSLKTKYRIGTSKFYNHFFHNYRVRNQEHNDLNEVERNLLLLQPLEREGKLLMTSDFRLYVTEQETTEFRKYMEQKGIDLSRFIVVCTPFTRVVGKAWDMAKMKEIFSRIIQRYDAQLIFNYSREEKAAALTLYEEMGRNEHIFIDVEADSLRKLVSMLETADFFFGNEGGPRHIAQACHLPSLAIYPPWVELPKWLSSNDLCYQGVTPFDMFPDQVIEGRTEKEMFDLLTVEYVWERLQPMMDKVFIDCAFVSNKK</sequence>
<accession>A0A3Q9ING2</accession>
<dbReference type="Proteomes" id="UP000270673">
    <property type="component" value="Chromosome"/>
</dbReference>
<dbReference type="GO" id="GO:0008713">
    <property type="term" value="F:ADP-heptose-lipopolysaccharide heptosyltransferase activity"/>
    <property type="evidence" value="ECO:0007669"/>
    <property type="project" value="TreeGrafter"/>
</dbReference>
<keyword evidence="4" id="KW-1185">Reference proteome</keyword>
<protein>
    <submittedName>
        <fullName evidence="3">Lipopolysaccharide heptosyltransferase family protein</fullName>
    </submittedName>
</protein>
<dbReference type="GO" id="GO:0009244">
    <property type="term" value="P:lipopolysaccharide core region biosynthetic process"/>
    <property type="evidence" value="ECO:0007669"/>
    <property type="project" value="TreeGrafter"/>
</dbReference>
<dbReference type="SUPFAM" id="SSF53756">
    <property type="entry name" value="UDP-Glycosyltransferase/glycogen phosphorylase"/>
    <property type="match status" value="1"/>
</dbReference>
<dbReference type="PANTHER" id="PTHR30160:SF7">
    <property type="entry name" value="ADP-HEPTOSE--LPS HEPTOSYLTRANSFERASE 2"/>
    <property type="match status" value="1"/>
</dbReference>
<dbReference type="InterPro" id="IPR002201">
    <property type="entry name" value="Glyco_trans_9"/>
</dbReference>
<dbReference type="AlphaFoldDB" id="A0A3Q9ING2"/>
<name>A0A3Q9ING2_9BACT</name>